<comment type="subcellular location">
    <subcellularLocation>
        <location evidence="1">Membrane</location>
        <topology evidence="1">Multi-pass membrane protein</topology>
    </subcellularLocation>
</comment>
<dbReference type="Pfam" id="PF13515">
    <property type="entry name" value="FUSC_2"/>
    <property type="match status" value="1"/>
</dbReference>
<feature type="domain" description="Integral membrane bound transporter" evidence="6">
    <location>
        <begin position="208"/>
        <end position="331"/>
    </location>
</feature>
<evidence type="ECO:0000313" key="8">
    <source>
        <dbReference type="Proteomes" id="UP001209083"/>
    </source>
</evidence>
<feature type="transmembrane region" description="Helical" evidence="5">
    <location>
        <begin position="145"/>
        <end position="165"/>
    </location>
</feature>
<name>A0ABY8QZN0_9MICO</name>
<reference evidence="7 8" key="1">
    <citation type="submission" date="2023-05" db="EMBL/GenBank/DDBJ databases">
        <title>Lithophilousrod everest ZFBP1038 complete genpme.</title>
        <authorList>
            <person name="Tian M."/>
        </authorList>
    </citation>
    <scope>NUCLEOTIDE SEQUENCE [LARGE SCALE GENOMIC DNA]</scope>
    <source>
        <strain evidence="7 8">ZFBP1038</strain>
    </source>
</reference>
<organism evidence="7 8">
    <name type="scientific">Saxibacter everestensis</name>
    <dbReference type="NCBI Taxonomy" id="2909229"/>
    <lineage>
        <taxon>Bacteria</taxon>
        <taxon>Bacillati</taxon>
        <taxon>Actinomycetota</taxon>
        <taxon>Actinomycetes</taxon>
        <taxon>Micrococcales</taxon>
        <taxon>Brevibacteriaceae</taxon>
        <taxon>Saxibacter</taxon>
    </lineage>
</organism>
<feature type="transmembrane region" description="Helical" evidence="5">
    <location>
        <begin position="66"/>
        <end position="88"/>
    </location>
</feature>
<accession>A0ABY8QZN0</accession>
<gene>
    <name evidence="7" type="ORF">LWF01_09265</name>
</gene>
<feature type="transmembrane region" description="Helical" evidence="5">
    <location>
        <begin position="121"/>
        <end position="139"/>
    </location>
</feature>
<feature type="transmembrane region" description="Helical" evidence="5">
    <location>
        <begin position="194"/>
        <end position="215"/>
    </location>
</feature>
<dbReference type="RefSeq" id="WP_349640729.1">
    <property type="nucleotide sequence ID" value="NZ_CP090958.1"/>
</dbReference>
<evidence type="ECO:0000256" key="1">
    <source>
        <dbReference type="ARBA" id="ARBA00004141"/>
    </source>
</evidence>
<feature type="transmembrane region" description="Helical" evidence="5">
    <location>
        <begin position="20"/>
        <end position="37"/>
    </location>
</feature>
<protein>
    <submittedName>
        <fullName evidence="7">FUSC family protein</fullName>
    </submittedName>
</protein>
<evidence type="ECO:0000256" key="2">
    <source>
        <dbReference type="ARBA" id="ARBA00022692"/>
    </source>
</evidence>
<evidence type="ECO:0000256" key="3">
    <source>
        <dbReference type="ARBA" id="ARBA00022989"/>
    </source>
</evidence>
<proteinExistence type="predicted"/>
<feature type="transmembrane region" description="Helical" evidence="5">
    <location>
        <begin position="94"/>
        <end position="114"/>
    </location>
</feature>
<keyword evidence="8" id="KW-1185">Reference proteome</keyword>
<dbReference type="Proteomes" id="UP001209083">
    <property type="component" value="Chromosome"/>
</dbReference>
<feature type="transmembrane region" description="Helical" evidence="5">
    <location>
        <begin position="293"/>
        <end position="313"/>
    </location>
</feature>
<evidence type="ECO:0000256" key="5">
    <source>
        <dbReference type="SAM" id="Phobius"/>
    </source>
</evidence>
<keyword evidence="2 5" id="KW-0812">Transmembrane</keyword>
<dbReference type="EMBL" id="CP090958">
    <property type="protein sequence ID" value="WGW13906.1"/>
    <property type="molecule type" value="Genomic_DNA"/>
</dbReference>
<keyword evidence="4 5" id="KW-0472">Membrane</keyword>
<keyword evidence="3 5" id="KW-1133">Transmembrane helix</keyword>
<evidence type="ECO:0000259" key="6">
    <source>
        <dbReference type="Pfam" id="PF13515"/>
    </source>
</evidence>
<evidence type="ECO:0000313" key="7">
    <source>
        <dbReference type="EMBL" id="WGW13906.1"/>
    </source>
</evidence>
<feature type="transmembrane region" description="Helical" evidence="5">
    <location>
        <begin position="325"/>
        <end position="344"/>
    </location>
</feature>
<dbReference type="InterPro" id="IPR049453">
    <property type="entry name" value="Memb_transporter_dom"/>
</dbReference>
<sequence>MYRGLDIFWPGRIGRLDLEAAVRACICVLVPLLVLWSLDELQLAAYASFAAFTGLYGRTERYRQRAVSVAVAAVALLVTILAGMGTALVANHDVLFVIVLVLICGLGVVLSAVMHWIPSGSVFLVFAYSVCSAIPTSGADLVPRMSLAVAVAGFAWLVAMSGWLVRRTVGKATVALQPLREVSKRDGSACKDPVVLRVALETGLGAGLALLLSGWLGLGHAYWAAVAVAATVPRPHAPRVFTRAIHRVAGTGIGVLVTALFLSLDPTPLSIVLVAALCQFLAELIVGQVYWIALIFVTPLALSVSSLSVPAATSSLVADRLLDTLLGGVVAGLLIWLGSVRTALSRDIRDR</sequence>
<evidence type="ECO:0000256" key="4">
    <source>
        <dbReference type="ARBA" id="ARBA00023136"/>
    </source>
</evidence>